<organism evidence="4 5">
    <name type="scientific">Actinorhabdospora filicis</name>
    <dbReference type="NCBI Taxonomy" id="1785913"/>
    <lineage>
        <taxon>Bacteria</taxon>
        <taxon>Bacillati</taxon>
        <taxon>Actinomycetota</taxon>
        <taxon>Actinomycetes</taxon>
        <taxon>Micromonosporales</taxon>
        <taxon>Micromonosporaceae</taxon>
        <taxon>Actinorhabdospora</taxon>
    </lineage>
</organism>
<evidence type="ECO:0000256" key="2">
    <source>
        <dbReference type="ARBA" id="ARBA00023315"/>
    </source>
</evidence>
<keyword evidence="2" id="KW-0012">Acyltransferase</keyword>
<dbReference type="InterPro" id="IPR050832">
    <property type="entry name" value="Bact_Acetyltransf"/>
</dbReference>
<feature type="domain" description="N-acetyltransferase" evidence="3">
    <location>
        <begin position="1"/>
        <end position="147"/>
    </location>
</feature>
<dbReference type="SUPFAM" id="SSF55729">
    <property type="entry name" value="Acyl-CoA N-acyltransferases (Nat)"/>
    <property type="match status" value="1"/>
</dbReference>
<keyword evidence="1" id="KW-0808">Transferase</keyword>
<dbReference type="InterPro" id="IPR000182">
    <property type="entry name" value="GNAT_dom"/>
</dbReference>
<proteinExistence type="predicted"/>
<name>A0A9W6SKZ8_9ACTN</name>
<dbReference type="Gene3D" id="3.40.630.30">
    <property type="match status" value="1"/>
</dbReference>
<evidence type="ECO:0000313" key="4">
    <source>
        <dbReference type="EMBL" id="GLZ77604.1"/>
    </source>
</evidence>
<dbReference type="Pfam" id="PF00583">
    <property type="entry name" value="Acetyltransf_1"/>
    <property type="match status" value="1"/>
</dbReference>
<dbReference type="InterPro" id="IPR016181">
    <property type="entry name" value="Acyl_CoA_acyltransferase"/>
</dbReference>
<keyword evidence="5" id="KW-1185">Reference proteome</keyword>
<dbReference type="PROSITE" id="PS51186">
    <property type="entry name" value="GNAT"/>
    <property type="match status" value="1"/>
</dbReference>
<accession>A0A9W6SKZ8</accession>
<sequence length="147" mass="16190">MQIDRAEPGDTKALADWREVHNVIIPADPLSQADVRERAGRNVLSVAYVNGELVGCSTVRMPEGEERAVVVIARILPEFRRRGFGTALFQHCMEQAAELDPGVIETIVLSANKEGYEFAIGRGFVEVERGIPEGLEDEFVSLQLPVS</sequence>
<dbReference type="CDD" id="cd04301">
    <property type="entry name" value="NAT_SF"/>
    <property type="match status" value="1"/>
</dbReference>
<comment type="caution">
    <text evidence="4">The sequence shown here is derived from an EMBL/GenBank/DDBJ whole genome shotgun (WGS) entry which is preliminary data.</text>
</comment>
<dbReference type="PANTHER" id="PTHR43877">
    <property type="entry name" value="AMINOALKYLPHOSPHONATE N-ACETYLTRANSFERASE-RELATED-RELATED"/>
    <property type="match status" value="1"/>
</dbReference>
<evidence type="ECO:0000259" key="3">
    <source>
        <dbReference type="PROSITE" id="PS51186"/>
    </source>
</evidence>
<gene>
    <name evidence="4" type="ORF">Afil01_24110</name>
</gene>
<evidence type="ECO:0000256" key="1">
    <source>
        <dbReference type="ARBA" id="ARBA00022679"/>
    </source>
</evidence>
<dbReference type="AlphaFoldDB" id="A0A9W6SKZ8"/>
<protein>
    <recommendedName>
        <fullName evidence="3">N-acetyltransferase domain-containing protein</fullName>
    </recommendedName>
</protein>
<reference evidence="4" key="1">
    <citation type="submission" date="2023-03" db="EMBL/GenBank/DDBJ databases">
        <title>Actinorhabdospora filicis NBRC 111898.</title>
        <authorList>
            <person name="Ichikawa N."/>
            <person name="Sato H."/>
            <person name="Tonouchi N."/>
        </authorList>
    </citation>
    <scope>NUCLEOTIDE SEQUENCE</scope>
    <source>
        <strain evidence="4">NBRC 111898</strain>
    </source>
</reference>
<evidence type="ECO:0000313" key="5">
    <source>
        <dbReference type="Proteomes" id="UP001165079"/>
    </source>
</evidence>
<dbReference type="EMBL" id="BSTX01000001">
    <property type="protein sequence ID" value="GLZ77604.1"/>
    <property type="molecule type" value="Genomic_DNA"/>
</dbReference>
<dbReference type="Proteomes" id="UP001165079">
    <property type="component" value="Unassembled WGS sequence"/>
</dbReference>
<dbReference type="GO" id="GO:0016747">
    <property type="term" value="F:acyltransferase activity, transferring groups other than amino-acyl groups"/>
    <property type="evidence" value="ECO:0007669"/>
    <property type="project" value="InterPro"/>
</dbReference>